<dbReference type="NCBIfam" id="TIGR01068">
    <property type="entry name" value="thioredoxin"/>
    <property type="match status" value="1"/>
</dbReference>
<evidence type="ECO:0000256" key="4">
    <source>
        <dbReference type="ARBA" id="ARBA00023157"/>
    </source>
</evidence>
<dbReference type="SUPFAM" id="SSF52833">
    <property type="entry name" value="Thioredoxin-like"/>
    <property type="match status" value="1"/>
</dbReference>
<dbReference type="Proteomes" id="UP000663760">
    <property type="component" value="Chromosome 5"/>
</dbReference>
<keyword evidence="4" id="KW-1015">Disulfide bond</keyword>
<reference evidence="7" key="1">
    <citation type="submission" date="2020-02" db="EMBL/GenBank/DDBJ databases">
        <authorList>
            <person name="Scholz U."/>
            <person name="Mascher M."/>
            <person name="Fiebig A."/>
        </authorList>
    </citation>
    <scope>NUCLEOTIDE SEQUENCE</scope>
</reference>
<organism evidence="7 8">
    <name type="scientific">Spirodela intermedia</name>
    <name type="common">Intermediate duckweed</name>
    <dbReference type="NCBI Taxonomy" id="51605"/>
    <lineage>
        <taxon>Eukaryota</taxon>
        <taxon>Viridiplantae</taxon>
        <taxon>Streptophyta</taxon>
        <taxon>Embryophyta</taxon>
        <taxon>Tracheophyta</taxon>
        <taxon>Spermatophyta</taxon>
        <taxon>Magnoliopsida</taxon>
        <taxon>Liliopsida</taxon>
        <taxon>Araceae</taxon>
        <taxon>Lemnoideae</taxon>
        <taxon>Spirodela</taxon>
    </lineage>
</organism>
<evidence type="ECO:0000256" key="3">
    <source>
        <dbReference type="ARBA" id="ARBA00022982"/>
    </source>
</evidence>
<dbReference type="GO" id="GO:0005737">
    <property type="term" value="C:cytoplasm"/>
    <property type="evidence" value="ECO:0007669"/>
    <property type="project" value="TreeGrafter"/>
</dbReference>
<evidence type="ECO:0000256" key="5">
    <source>
        <dbReference type="ARBA" id="ARBA00023284"/>
    </source>
</evidence>
<dbReference type="PANTHER" id="PTHR45663:SF15">
    <property type="entry name" value="THIOREDOXIN Y1, CHLOROPLASTIC"/>
    <property type="match status" value="1"/>
</dbReference>
<dbReference type="PROSITE" id="PS51352">
    <property type="entry name" value="THIOREDOXIN_2"/>
    <property type="match status" value="1"/>
</dbReference>
<feature type="domain" description="Thioredoxin" evidence="6">
    <location>
        <begin position="57"/>
        <end position="185"/>
    </location>
</feature>
<proteinExistence type="predicted"/>
<evidence type="ECO:0000313" key="7">
    <source>
        <dbReference type="EMBL" id="CAA7396896.1"/>
    </source>
</evidence>
<accession>A0A7I8KI13</accession>
<dbReference type="InterPro" id="IPR013766">
    <property type="entry name" value="Thioredoxin_domain"/>
</dbReference>
<keyword evidence="3" id="KW-0249">Electron transport</keyword>
<sequence length="185" mass="20502">MAASSAAAAATSCSISRPVFFEPFKLSADSSLLCPALGGLRTSHRRLFTLPRRRILPVVISCLASNSIPANLGILFLTYTKKETFPSFDDLVENSDKPVLVDFYATWCGPCQFMVPILDEVSTELKDKLVVVKVDTEKYPDIANRYGVEALPTFIIFRDGKPCDRFVSKNDGKKSCLIYFFLPST</sequence>
<dbReference type="Gene3D" id="3.40.30.10">
    <property type="entry name" value="Glutaredoxin"/>
    <property type="match status" value="1"/>
</dbReference>
<dbReference type="CDD" id="cd02947">
    <property type="entry name" value="TRX_family"/>
    <property type="match status" value="1"/>
</dbReference>
<evidence type="ECO:0000313" key="8">
    <source>
        <dbReference type="Proteomes" id="UP000663760"/>
    </source>
</evidence>
<dbReference type="PANTHER" id="PTHR45663">
    <property type="entry name" value="GEO12009P1"/>
    <property type="match status" value="1"/>
</dbReference>
<dbReference type="InterPro" id="IPR005746">
    <property type="entry name" value="Thioredoxin"/>
</dbReference>
<keyword evidence="2" id="KW-0809">Transit peptide</keyword>
<keyword evidence="8" id="KW-1185">Reference proteome</keyword>
<protein>
    <recommendedName>
        <fullName evidence="6">Thioredoxin domain-containing protein</fullName>
    </recommendedName>
</protein>
<evidence type="ECO:0000256" key="2">
    <source>
        <dbReference type="ARBA" id="ARBA00022946"/>
    </source>
</evidence>
<dbReference type="EMBL" id="LR746268">
    <property type="protein sequence ID" value="CAA7396896.1"/>
    <property type="molecule type" value="Genomic_DNA"/>
</dbReference>
<evidence type="ECO:0000256" key="1">
    <source>
        <dbReference type="ARBA" id="ARBA00022448"/>
    </source>
</evidence>
<dbReference type="PROSITE" id="PS00194">
    <property type="entry name" value="THIOREDOXIN_1"/>
    <property type="match status" value="1"/>
</dbReference>
<dbReference type="AlphaFoldDB" id="A0A7I8KI13"/>
<dbReference type="InterPro" id="IPR036249">
    <property type="entry name" value="Thioredoxin-like_sf"/>
</dbReference>
<dbReference type="GO" id="GO:0015035">
    <property type="term" value="F:protein-disulfide reductase activity"/>
    <property type="evidence" value="ECO:0007669"/>
    <property type="project" value="InterPro"/>
</dbReference>
<dbReference type="OrthoDB" id="2121326at2759"/>
<name>A0A7I8KI13_SPIIN</name>
<gene>
    <name evidence="7" type="ORF">SI8410_05007559</name>
</gene>
<keyword evidence="1" id="KW-0813">Transport</keyword>
<dbReference type="PRINTS" id="PR00421">
    <property type="entry name" value="THIOREDOXIN"/>
</dbReference>
<dbReference type="Pfam" id="PF00085">
    <property type="entry name" value="Thioredoxin"/>
    <property type="match status" value="1"/>
</dbReference>
<dbReference type="InterPro" id="IPR017937">
    <property type="entry name" value="Thioredoxin_CS"/>
</dbReference>
<keyword evidence="5" id="KW-0676">Redox-active center</keyword>
<evidence type="ECO:0000259" key="6">
    <source>
        <dbReference type="PROSITE" id="PS51352"/>
    </source>
</evidence>
<dbReference type="FunFam" id="3.40.30.10:FF:000001">
    <property type="entry name" value="Thioredoxin"/>
    <property type="match status" value="1"/>
</dbReference>